<evidence type="ECO:0000256" key="3">
    <source>
        <dbReference type="ARBA" id="ARBA00022723"/>
    </source>
</evidence>
<dbReference type="Proteomes" id="UP000828390">
    <property type="component" value="Unassembled WGS sequence"/>
</dbReference>
<reference evidence="7" key="1">
    <citation type="journal article" date="2019" name="bioRxiv">
        <title>The Genome of the Zebra Mussel, Dreissena polymorpha: A Resource for Invasive Species Research.</title>
        <authorList>
            <person name="McCartney M.A."/>
            <person name="Auch B."/>
            <person name="Kono T."/>
            <person name="Mallez S."/>
            <person name="Zhang Y."/>
            <person name="Obille A."/>
            <person name="Becker A."/>
            <person name="Abrahante J.E."/>
            <person name="Garbe J."/>
            <person name="Badalamenti J.P."/>
            <person name="Herman A."/>
            <person name="Mangelson H."/>
            <person name="Liachko I."/>
            <person name="Sullivan S."/>
            <person name="Sone E.D."/>
            <person name="Koren S."/>
            <person name="Silverstein K.A.T."/>
            <person name="Beckman K.B."/>
            <person name="Gohl D.M."/>
        </authorList>
    </citation>
    <scope>NUCLEOTIDE SEQUENCE</scope>
    <source>
        <strain evidence="7">Duluth1</strain>
        <tissue evidence="7">Whole animal</tissue>
    </source>
</reference>
<evidence type="ECO:0000313" key="8">
    <source>
        <dbReference type="Proteomes" id="UP000828390"/>
    </source>
</evidence>
<feature type="domain" description="VOC" evidence="6">
    <location>
        <begin position="5"/>
        <end position="149"/>
    </location>
</feature>
<dbReference type="CDD" id="cd08342">
    <property type="entry name" value="HPPD_N_like"/>
    <property type="match status" value="1"/>
</dbReference>
<dbReference type="PANTHER" id="PTHR11959">
    <property type="entry name" value="4-HYDROXYPHENYLPYRUVATE DIOXYGENASE"/>
    <property type="match status" value="1"/>
</dbReference>
<dbReference type="PANTHER" id="PTHR11959:SF10">
    <property type="entry name" value="4-HYDROXYPHENYLPYRUVATE DIOXYGENASE-LIKE PROTEIN"/>
    <property type="match status" value="1"/>
</dbReference>
<name>A0A9D4BXW0_DREPO</name>
<dbReference type="InterPro" id="IPR037523">
    <property type="entry name" value="VOC_core"/>
</dbReference>
<evidence type="ECO:0000256" key="4">
    <source>
        <dbReference type="ARBA" id="ARBA00022737"/>
    </source>
</evidence>
<evidence type="ECO:0000256" key="1">
    <source>
        <dbReference type="ARBA" id="ARBA00001962"/>
    </source>
</evidence>
<evidence type="ECO:0000256" key="5">
    <source>
        <dbReference type="ARBA" id="ARBA00023004"/>
    </source>
</evidence>
<dbReference type="GO" id="GO:0046872">
    <property type="term" value="F:metal ion binding"/>
    <property type="evidence" value="ECO:0007669"/>
    <property type="project" value="UniProtKB-KW"/>
</dbReference>
<dbReference type="Gene3D" id="3.10.180.10">
    <property type="entry name" value="2,3-Dihydroxybiphenyl 1,2-Dioxygenase, domain 1"/>
    <property type="match status" value="2"/>
</dbReference>
<keyword evidence="8" id="KW-1185">Reference proteome</keyword>
<dbReference type="Pfam" id="PF00903">
    <property type="entry name" value="Glyoxalase"/>
    <property type="match status" value="1"/>
</dbReference>
<evidence type="ECO:0000259" key="6">
    <source>
        <dbReference type="PROSITE" id="PS51819"/>
    </source>
</evidence>
<dbReference type="InterPro" id="IPR004360">
    <property type="entry name" value="Glyas_Fos-R_dOase_dom"/>
</dbReference>
<accession>A0A9D4BXW0</accession>
<dbReference type="OrthoDB" id="414569at2759"/>
<dbReference type="CDD" id="cd07250">
    <property type="entry name" value="HPPD_C_like"/>
    <property type="match status" value="1"/>
</dbReference>
<protein>
    <recommendedName>
        <fullName evidence="6">VOC domain-containing protein</fullName>
    </recommendedName>
</protein>
<feature type="domain" description="VOC" evidence="6">
    <location>
        <begin position="177"/>
        <end position="352"/>
    </location>
</feature>
<dbReference type="GO" id="GO:0003868">
    <property type="term" value="F:4-hydroxyphenylpyruvate dioxygenase activity"/>
    <property type="evidence" value="ECO:0007669"/>
    <property type="project" value="InterPro"/>
</dbReference>
<reference evidence="7" key="2">
    <citation type="submission" date="2020-11" db="EMBL/GenBank/DDBJ databases">
        <authorList>
            <person name="McCartney M.A."/>
            <person name="Auch B."/>
            <person name="Kono T."/>
            <person name="Mallez S."/>
            <person name="Becker A."/>
            <person name="Gohl D.M."/>
            <person name="Silverstein K.A.T."/>
            <person name="Koren S."/>
            <person name="Bechman K.B."/>
            <person name="Herman A."/>
            <person name="Abrahante J.E."/>
            <person name="Garbe J."/>
        </authorList>
    </citation>
    <scope>NUCLEOTIDE SEQUENCE</scope>
    <source>
        <strain evidence="7">Duluth1</strain>
        <tissue evidence="7">Whole animal</tissue>
    </source>
</reference>
<organism evidence="7 8">
    <name type="scientific">Dreissena polymorpha</name>
    <name type="common">Zebra mussel</name>
    <name type="synonym">Mytilus polymorpha</name>
    <dbReference type="NCBI Taxonomy" id="45954"/>
    <lineage>
        <taxon>Eukaryota</taxon>
        <taxon>Metazoa</taxon>
        <taxon>Spiralia</taxon>
        <taxon>Lophotrochozoa</taxon>
        <taxon>Mollusca</taxon>
        <taxon>Bivalvia</taxon>
        <taxon>Autobranchia</taxon>
        <taxon>Heteroconchia</taxon>
        <taxon>Euheterodonta</taxon>
        <taxon>Imparidentia</taxon>
        <taxon>Neoheterodontei</taxon>
        <taxon>Myida</taxon>
        <taxon>Dreissenoidea</taxon>
        <taxon>Dreissenidae</taxon>
        <taxon>Dreissena</taxon>
    </lineage>
</organism>
<sequence>MNDCCVHHVEFGVKNGEEFVRRLRNEYNLSLICTRSTKQIQQWVLQSGTACLLITQHKNKGDANFNNDPYHVPWIHDKSTPEVQTISESDSVFNVALKVKDITTILDRVSRSKYDVLKPLHTVSDSHGTVKIAVVRSCIGNVVHTLIDDSDYSGLFLPEFVPASDEAMLAHEKLTTHIDHVTFACECGDSAKVLDWYSNIFGMCRFLINRDEDEDSGFVIDTEDIGLRLKAFEYWKCAETGITSGAHPNSIKFVIAEALPNQGPNQVDTFLRDHQGPGIQHIGLHTEDIIHTVAKLKDNGVQFAEPPYTYYTEVGKLAEIGDIGQDLDILRQNGILVDAEADTGEIIDGVQQDVGQRYLMQKFTKPLFGKNTFFLEIIQRIGARGFGSGNITALWRSVQAYMNNQEKGATP</sequence>
<dbReference type="InterPro" id="IPR029068">
    <property type="entry name" value="Glyas_Bleomycin-R_OHBP_Dase"/>
</dbReference>
<proteinExistence type="inferred from homology"/>
<dbReference type="InterPro" id="IPR041735">
    <property type="entry name" value="4OHPhenylPyrv_dOase_C"/>
</dbReference>
<comment type="cofactor">
    <cofactor evidence="1">
        <name>Fe cation</name>
        <dbReference type="ChEBI" id="CHEBI:24875"/>
    </cofactor>
</comment>
<keyword evidence="5" id="KW-0408">Iron</keyword>
<keyword evidence="3" id="KW-0479">Metal-binding</keyword>
<keyword evidence="4" id="KW-0677">Repeat</keyword>
<dbReference type="GO" id="GO:0009072">
    <property type="term" value="P:aromatic amino acid metabolic process"/>
    <property type="evidence" value="ECO:0007669"/>
    <property type="project" value="InterPro"/>
</dbReference>
<dbReference type="SUPFAM" id="SSF54593">
    <property type="entry name" value="Glyoxalase/Bleomycin resistance protein/Dihydroxybiphenyl dioxygenase"/>
    <property type="match status" value="1"/>
</dbReference>
<dbReference type="PROSITE" id="PS51819">
    <property type="entry name" value="VOC"/>
    <property type="match status" value="2"/>
</dbReference>
<evidence type="ECO:0000256" key="2">
    <source>
        <dbReference type="ARBA" id="ARBA00005877"/>
    </source>
</evidence>
<evidence type="ECO:0000313" key="7">
    <source>
        <dbReference type="EMBL" id="KAH3712984.1"/>
    </source>
</evidence>
<dbReference type="InterPro" id="IPR041736">
    <property type="entry name" value="4OHPhenylPyrv_dOase_N"/>
</dbReference>
<comment type="similarity">
    <text evidence="2">Belongs to the 4HPPD family.</text>
</comment>
<dbReference type="InterPro" id="IPR005956">
    <property type="entry name" value="4OHPhenylPyrv_dOase"/>
</dbReference>
<dbReference type="AlphaFoldDB" id="A0A9D4BXW0"/>
<comment type="caution">
    <text evidence="7">The sequence shown here is derived from an EMBL/GenBank/DDBJ whole genome shotgun (WGS) entry which is preliminary data.</text>
</comment>
<dbReference type="EMBL" id="JAIWYP010000014">
    <property type="protein sequence ID" value="KAH3712984.1"/>
    <property type="molecule type" value="Genomic_DNA"/>
</dbReference>
<gene>
    <name evidence="7" type="ORF">DPMN_072746</name>
</gene>